<dbReference type="Proteomes" id="UP000434223">
    <property type="component" value="Unassembled WGS sequence"/>
</dbReference>
<evidence type="ECO:0000313" key="3">
    <source>
        <dbReference type="EMBL" id="MUB61668.1"/>
    </source>
</evidence>
<evidence type="ECO:0000256" key="1">
    <source>
        <dbReference type="SAM" id="SignalP"/>
    </source>
</evidence>
<feature type="domain" description="GOLD" evidence="2">
    <location>
        <begin position="18"/>
        <end position="133"/>
    </location>
</feature>
<organism evidence="3 4">
    <name type="scientific">Hungatella hathewayi</name>
    <dbReference type="NCBI Taxonomy" id="154046"/>
    <lineage>
        <taxon>Bacteria</taxon>
        <taxon>Bacillati</taxon>
        <taxon>Bacillota</taxon>
        <taxon>Clostridia</taxon>
        <taxon>Lachnospirales</taxon>
        <taxon>Lachnospiraceae</taxon>
        <taxon>Hungatella</taxon>
    </lineage>
</organism>
<evidence type="ECO:0000313" key="4">
    <source>
        <dbReference type="Proteomes" id="UP000434223"/>
    </source>
</evidence>
<name>A0AAW9WB65_9FIRM</name>
<dbReference type="RefSeq" id="WP_055648885.1">
    <property type="nucleotide sequence ID" value="NZ_CZAZ01000001.1"/>
</dbReference>
<keyword evidence="1" id="KW-0732">Signal</keyword>
<dbReference type="PROSITE" id="PS51257">
    <property type="entry name" value="PROKAR_LIPOPROTEIN"/>
    <property type="match status" value="1"/>
</dbReference>
<comment type="caution">
    <text evidence="3">The sequence shown here is derived from an EMBL/GenBank/DDBJ whole genome shotgun (WGS) entry which is preliminary data.</text>
</comment>
<protein>
    <recommendedName>
        <fullName evidence="2">GOLD domain-containing protein</fullName>
    </recommendedName>
</protein>
<accession>A0AAW9WB65</accession>
<reference evidence="3 4" key="1">
    <citation type="submission" date="2019-09" db="EMBL/GenBank/DDBJ databases">
        <title>Draft genome sequencing of Hungatella hathewayi 123Y-2.</title>
        <authorList>
            <person name="Lv Q."/>
            <person name="Li S."/>
        </authorList>
    </citation>
    <scope>NUCLEOTIDE SEQUENCE [LARGE SCALE GENOMIC DNA]</scope>
    <source>
        <strain evidence="3 4">123Y-2</strain>
    </source>
</reference>
<evidence type="ECO:0000259" key="2">
    <source>
        <dbReference type="PROSITE" id="PS50866"/>
    </source>
</evidence>
<dbReference type="PROSITE" id="PS50866">
    <property type="entry name" value="GOLD"/>
    <property type="match status" value="1"/>
</dbReference>
<sequence>MKKIICILGTMLAALLLMACNGMSFSGSRLGNGSQLIMKYSIFNTTDSQYFEMDQGDVIDADIVSDSGKLSVTIQSEDGETVYENEDVPTGTFQIEIRKKGIYKIKVTGRKAKGSLSFIKSTEQDSLEANLAALSNSYYEGQSSRAFQMLQKSIFKKMLANGWLDEMSGLKNARWNYDTFTNYTVLDRDPALHEEQGELYCCTFSADHDRYGYIVMSYNGDGLSKIRAVETPYLYDFLSERDQIEKELETSGVDLSTASARRAEVLGEDGSDPAEGISFTDSKGNQYFYRFSKDGSAGNKK</sequence>
<dbReference type="InterPro" id="IPR009038">
    <property type="entry name" value="GOLD_dom"/>
</dbReference>
<gene>
    <name evidence="3" type="ORF">GNE07_01050</name>
</gene>
<dbReference type="EMBL" id="WNME01000001">
    <property type="protein sequence ID" value="MUB61668.1"/>
    <property type="molecule type" value="Genomic_DNA"/>
</dbReference>
<dbReference type="AlphaFoldDB" id="A0AAW9WB65"/>
<feature type="chain" id="PRO_5043790956" description="GOLD domain-containing protein" evidence="1">
    <location>
        <begin position="20"/>
        <end position="301"/>
    </location>
</feature>
<proteinExistence type="predicted"/>
<feature type="signal peptide" evidence="1">
    <location>
        <begin position="1"/>
        <end position="19"/>
    </location>
</feature>